<dbReference type="PANTHER" id="PTHR21708">
    <property type="entry name" value="PROBABLE 2-DEHYDROPANTOATE 2-REDUCTASE"/>
    <property type="match status" value="1"/>
</dbReference>
<accession>A0AAI9F313</accession>
<evidence type="ECO:0000256" key="3">
    <source>
        <dbReference type="ARBA" id="ARBA00013014"/>
    </source>
</evidence>
<keyword evidence="6 9" id="KW-0560">Oxidoreductase</keyword>
<evidence type="ECO:0000256" key="5">
    <source>
        <dbReference type="ARBA" id="ARBA00022857"/>
    </source>
</evidence>
<dbReference type="InterPro" id="IPR003710">
    <property type="entry name" value="ApbA"/>
</dbReference>
<evidence type="ECO:0000259" key="11">
    <source>
        <dbReference type="Pfam" id="PF08546"/>
    </source>
</evidence>
<name>A0AAI9F313_9BACT</name>
<dbReference type="InterPro" id="IPR008927">
    <property type="entry name" value="6-PGluconate_DH-like_C_sf"/>
</dbReference>
<dbReference type="Proteomes" id="UP000003288">
    <property type="component" value="Unassembled WGS sequence"/>
</dbReference>
<feature type="domain" description="Ketopantoate reductase C-terminal" evidence="11">
    <location>
        <begin position="165"/>
        <end position="263"/>
    </location>
</feature>
<dbReference type="Pfam" id="PF08546">
    <property type="entry name" value="ApbA_C"/>
    <property type="match status" value="1"/>
</dbReference>
<organism evidence="12 13">
    <name type="scientific">Caminibacter mediatlanticus TB-2</name>
    <dbReference type="NCBI Taxonomy" id="391592"/>
    <lineage>
        <taxon>Bacteria</taxon>
        <taxon>Pseudomonadati</taxon>
        <taxon>Campylobacterota</taxon>
        <taxon>Epsilonproteobacteria</taxon>
        <taxon>Nautiliales</taxon>
        <taxon>Nautiliaceae</taxon>
        <taxon>Caminibacter</taxon>
    </lineage>
</organism>
<dbReference type="Gene3D" id="3.40.50.720">
    <property type="entry name" value="NAD(P)-binding Rossmann-like Domain"/>
    <property type="match status" value="1"/>
</dbReference>
<comment type="function">
    <text evidence="9">Catalyzes the NADPH-dependent reduction of ketopantoate into pantoic acid.</text>
</comment>
<dbReference type="NCBIfam" id="TIGR00745">
    <property type="entry name" value="apbA_panE"/>
    <property type="match status" value="1"/>
</dbReference>
<evidence type="ECO:0000256" key="8">
    <source>
        <dbReference type="ARBA" id="ARBA00048793"/>
    </source>
</evidence>
<dbReference type="GO" id="GO:0015940">
    <property type="term" value="P:pantothenate biosynthetic process"/>
    <property type="evidence" value="ECO:0007669"/>
    <property type="project" value="UniProtKB-KW"/>
</dbReference>
<dbReference type="EMBL" id="ABCJ01000001">
    <property type="protein sequence ID" value="EDM24379.1"/>
    <property type="molecule type" value="Genomic_DNA"/>
</dbReference>
<comment type="similarity">
    <text evidence="2 9">Belongs to the ketopantoate reductase family.</text>
</comment>
<dbReference type="GO" id="GO:0008677">
    <property type="term" value="F:2-dehydropantoate 2-reductase activity"/>
    <property type="evidence" value="ECO:0007669"/>
    <property type="project" value="UniProtKB-EC"/>
</dbReference>
<dbReference type="Pfam" id="PF02558">
    <property type="entry name" value="ApbA"/>
    <property type="match status" value="1"/>
</dbReference>
<evidence type="ECO:0000259" key="10">
    <source>
        <dbReference type="Pfam" id="PF02558"/>
    </source>
</evidence>
<gene>
    <name evidence="12" type="ORF">CMTB2_02648</name>
</gene>
<dbReference type="Gene3D" id="1.10.1040.10">
    <property type="entry name" value="N-(1-d-carboxylethyl)-l-norvaline Dehydrogenase, domain 2"/>
    <property type="match status" value="1"/>
</dbReference>
<dbReference type="GO" id="GO:0005737">
    <property type="term" value="C:cytoplasm"/>
    <property type="evidence" value="ECO:0007669"/>
    <property type="project" value="TreeGrafter"/>
</dbReference>
<feature type="domain" description="Ketopantoate reductase N-terminal" evidence="10">
    <location>
        <begin position="3"/>
        <end position="131"/>
    </location>
</feature>
<evidence type="ECO:0000256" key="9">
    <source>
        <dbReference type="RuleBase" id="RU362068"/>
    </source>
</evidence>
<evidence type="ECO:0000256" key="1">
    <source>
        <dbReference type="ARBA" id="ARBA00004994"/>
    </source>
</evidence>
<sequence>MRVLVVGVGGVGGYLVYKLIKCGVDVTIKARGEHLKAIKENGLKIIDVDKEDIVYPKTKIEGIYDIVFVTTKSYHLDDVIKEIKSYINENTRVVPILNGIGHFEKFKNLDAKILKACIYILSNIEKVGVIYKKTPLFYLCIEDDEKVKEIFKNCNDLKIKFSREIEKDIWKKYLFISTFATLQSYYQKPTGWIMQEKRDEVEKFLDEVIKIAKKEGIDLKEEKERVIKQALNIPYNSKMSMQIDFEKGNNTEVDNLTGYLAKKSEFINFYYKKLKNSLKSS</sequence>
<dbReference type="AlphaFoldDB" id="A0AAI9F313"/>
<dbReference type="RefSeq" id="WP_007473256.1">
    <property type="nucleotide sequence ID" value="NZ_ABCJ01000001.1"/>
</dbReference>
<dbReference type="SUPFAM" id="SSF51735">
    <property type="entry name" value="NAD(P)-binding Rossmann-fold domains"/>
    <property type="match status" value="1"/>
</dbReference>
<keyword evidence="5 9" id="KW-0521">NADP</keyword>
<comment type="caution">
    <text evidence="12">The sequence shown here is derived from an EMBL/GenBank/DDBJ whole genome shotgun (WGS) entry which is preliminary data.</text>
</comment>
<dbReference type="PANTHER" id="PTHR21708:SF26">
    <property type="entry name" value="2-DEHYDROPANTOATE 2-REDUCTASE"/>
    <property type="match status" value="1"/>
</dbReference>
<evidence type="ECO:0000313" key="13">
    <source>
        <dbReference type="Proteomes" id="UP000003288"/>
    </source>
</evidence>
<dbReference type="EC" id="1.1.1.169" evidence="3 9"/>
<protein>
    <recommendedName>
        <fullName evidence="4 9">2-dehydropantoate 2-reductase</fullName>
        <ecNumber evidence="3 9">1.1.1.169</ecNumber>
    </recommendedName>
    <alternativeName>
        <fullName evidence="7 9">Ketopantoate reductase</fullName>
    </alternativeName>
</protein>
<comment type="catalytic activity">
    <reaction evidence="8 9">
        <text>(R)-pantoate + NADP(+) = 2-dehydropantoate + NADPH + H(+)</text>
        <dbReference type="Rhea" id="RHEA:16233"/>
        <dbReference type="ChEBI" id="CHEBI:11561"/>
        <dbReference type="ChEBI" id="CHEBI:15378"/>
        <dbReference type="ChEBI" id="CHEBI:15980"/>
        <dbReference type="ChEBI" id="CHEBI:57783"/>
        <dbReference type="ChEBI" id="CHEBI:58349"/>
        <dbReference type="EC" id="1.1.1.169"/>
    </reaction>
</comment>
<evidence type="ECO:0000256" key="4">
    <source>
        <dbReference type="ARBA" id="ARBA00019465"/>
    </source>
</evidence>
<evidence type="ECO:0000256" key="7">
    <source>
        <dbReference type="ARBA" id="ARBA00032024"/>
    </source>
</evidence>
<evidence type="ECO:0000256" key="2">
    <source>
        <dbReference type="ARBA" id="ARBA00007870"/>
    </source>
</evidence>
<dbReference type="InterPro" id="IPR013328">
    <property type="entry name" value="6PGD_dom2"/>
</dbReference>
<dbReference type="InterPro" id="IPR013752">
    <property type="entry name" value="KPA_reductase"/>
</dbReference>
<dbReference type="InterPro" id="IPR036291">
    <property type="entry name" value="NAD(P)-bd_dom_sf"/>
</dbReference>
<evidence type="ECO:0000256" key="6">
    <source>
        <dbReference type="ARBA" id="ARBA00023002"/>
    </source>
</evidence>
<evidence type="ECO:0000313" key="12">
    <source>
        <dbReference type="EMBL" id="EDM24379.1"/>
    </source>
</evidence>
<comment type="pathway">
    <text evidence="1 9">Cofactor biosynthesis; (R)-pantothenate biosynthesis; (R)-pantoate from 3-methyl-2-oxobutanoate: step 2/2.</text>
</comment>
<reference evidence="12 13" key="1">
    <citation type="journal article" date="2011" name="Stand. Genomic Sci.">
        <title>Draft genome sequence of Caminibacter mediatlanticus strain TB-2, an epsilonproteobacterium isolated from a deep-sea hydrothermal vent.</title>
        <authorList>
            <person name="Giovannelli D."/>
            <person name="Ferriera S."/>
            <person name="Johnson J."/>
            <person name="Kravitz S."/>
            <person name="Perez-Rodriguez I."/>
            <person name="Ricci J."/>
            <person name="O'Brien C."/>
            <person name="Voordeckers J.W."/>
            <person name="Bini E."/>
            <person name="Vetriani C."/>
        </authorList>
    </citation>
    <scope>NUCLEOTIDE SEQUENCE [LARGE SCALE GENOMIC DNA]</scope>
    <source>
        <strain evidence="12 13">TB-2</strain>
    </source>
</reference>
<proteinExistence type="inferred from homology"/>
<keyword evidence="9" id="KW-0566">Pantothenate biosynthesis</keyword>
<dbReference type="InterPro" id="IPR013332">
    <property type="entry name" value="KPR_N"/>
</dbReference>
<dbReference type="SUPFAM" id="SSF48179">
    <property type="entry name" value="6-phosphogluconate dehydrogenase C-terminal domain-like"/>
    <property type="match status" value="1"/>
</dbReference>
<dbReference type="InterPro" id="IPR051402">
    <property type="entry name" value="KPR-Related"/>
</dbReference>